<dbReference type="EMBL" id="LR215024">
    <property type="protein sequence ID" value="VEU70876.1"/>
    <property type="molecule type" value="Genomic_DNA"/>
</dbReference>
<accession>A0A449AW12</accession>
<evidence type="ECO:0000313" key="3">
    <source>
        <dbReference type="EMBL" id="VEU70876.1"/>
    </source>
</evidence>
<dbReference type="KEGG" id="mgly:NCTC10194_00601"/>
<evidence type="ECO:0000256" key="1">
    <source>
        <dbReference type="SAM" id="Coils"/>
    </source>
</evidence>
<feature type="coiled-coil region" evidence="1">
    <location>
        <begin position="200"/>
        <end position="237"/>
    </location>
</feature>
<evidence type="ECO:0000256" key="2">
    <source>
        <dbReference type="SAM" id="Phobius"/>
    </source>
</evidence>
<dbReference type="RefSeq" id="WP_027333472.1">
    <property type="nucleotide sequence ID" value="NZ_LR215024.1"/>
</dbReference>
<keyword evidence="2" id="KW-0812">Transmembrane</keyword>
<name>A0A449AW12_9BACT</name>
<dbReference type="AlphaFoldDB" id="A0A449AW12"/>
<reference evidence="3 4" key="1">
    <citation type="submission" date="2019-01" db="EMBL/GenBank/DDBJ databases">
        <authorList>
            <consortium name="Pathogen Informatics"/>
        </authorList>
    </citation>
    <scope>NUCLEOTIDE SEQUENCE [LARGE SCALE GENOMIC DNA]</scope>
    <source>
        <strain evidence="3 4">NCTC10194</strain>
    </source>
</reference>
<feature type="transmembrane region" description="Helical" evidence="2">
    <location>
        <begin position="134"/>
        <end position="160"/>
    </location>
</feature>
<feature type="transmembrane region" description="Helical" evidence="2">
    <location>
        <begin position="7"/>
        <end position="30"/>
    </location>
</feature>
<proteinExistence type="predicted"/>
<keyword evidence="4" id="KW-1185">Reference proteome</keyword>
<sequence>MQKFYFAAMVYILIVGLAYWVGVAMVPSTFNNLIFDQKMKSIVMHIIAPILGLSTLTYERKRIKISNMSIWSYSLYPFLYFLLLIVPTYVFGYKFLEINSDLPGTTSIPTELSRGIVIYQLVSFNHPLGYPGDIVFIKVILNILLILMSFFTAPIFGFLLRQILRISRPGEEVKKLYFVNPETKYIKNLITWKNEIIKIKNNLNKKSKDTNSKHDNYQKAMQEVQKLRDEYLAKQKDHKK</sequence>
<keyword evidence="2" id="KW-1133">Transmembrane helix</keyword>
<dbReference type="NCBIfam" id="NF046009">
    <property type="entry name" value="MAGa3780_fam"/>
    <property type="match status" value="1"/>
</dbReference>
<evidence type="ECO:0000313" key="4">
    <source>
        <dbReference type="Proteomes" id="UP000290815"/>
    </source>
</evidence>
<feature type="transmembrane region" description="Helical" evidence="2">
    <location>
        <begin position="70"/>
        <end position="92"/>
    </location>
</feature>
<organism evidence="3 4">
    <name type="scientific">Mycoplasmopsis glycophila</name>
    <dbReference type="NCBI Taxonomy" id="171285"/>
    <lineage>
        <taxon>Bacteria</taxon>
        <taxon>Bacillati</taxon>
        <taxon>Mycoplasmatota</taxon>
        <taxon>Mycoplasmoidales</taxon>
        <taxon>Metamycoplasmataceae</taxon>
        <taxon>Mycoplasmopsis</taxon>
    </lineage>
</organism>
<feature type="transmembrane region" description="Helical" evidence="2">
    <location>
        <begin position="42"/>
        <end position="58"/>
    </location>
</feature>
<keyword evidence="2" id="KW-0472">Membrane</keyword>
<dbReference type="Proteomes" id="UP000290815">
    <property type="component" value="Chromosome"/>
</dbReference>
<protein>
    <submittedName>
        <fullName evidence="3">Uncharacterized protein</fullName>
    </submittedName>
</protein>
<gene>
    <name evidence="3" type="ORF">NCTC10194_00601</name>
</gene>
<keyword evidence="1" id="KW-0175">Coiled coil</keyword>